<dbReference type="CDD" id="cd17356">
    <property type="entry name" value="MFS_HXT"/>
    <property type="match status" value="1"/>
</dbReference>
<comment type="catalytic activity">
    <reaction evidence="7">
        <text>myo-inositol(out) + H(+)(out) = myo-inositol(in) + H(+)(in)</text>
        <dbReference type="Rhea" id="RHEA:60364"/>
        <dbReference type="ChEBI" id="CHEBI:15378"/>
        <dbReference type="ChEBI" id="CHEBI:17268"/>
    </reaction>
</comment>
<feature type="transmembrane region" description="Helical" evidence="10">
    <location>
        <begin position="337"/>
        <end position="359"/>
    </location>
</feature>
<feature type="transmembrane region" description="Helical" evidence="10">
    <location>
        <begin position="473"/>
        <end position="492"/>
    </location>
</feature>
<dbReference type="SUPFAM" id="SSF103473">
    <property type="entry name" value="MFS general substrate transporter"/>
    <property type="match status" value="1"/>
</dbReference>
<dbReference type="OrthoDB" id="508119at2759"/>
<proteinExistence type="inferred from homology"/>
<dbReference type="AlphaFoldDB" id="A0A1Y2AZ20"/>
<keyword evidence="4 10" id="KW-0812">Transmembrane</keyword>
<dbReference type="PRINTS" id="PR00171">
    <property type="entry name" value="SUGRTRNSPORT"/>
</dbReference>
<dbReference type="Gene3D" id="1.20.1250.20">
    <property type="entry name" value="MFS general substrate transporter like domains"/>
    <property type="match status" value="1"/>
</dbReference>
<dbReference type="PANTHER" id="PTHR48022:SF21">
    <property type="entry name" value="QUINATE TRANSPORTER, PUTATIVE (AFU_ORTHOLOGUE AFUA_6G06960)-RELATED"/>
    <property type="match status" value="1"/>
</dbReference>
<dbReference type="FunFam" id="1.20.1250.20:FF:000026">
    <property type="entry name" value="MFS quinate transporter QutD"/>
    <property type="match status" value="1"/>
</dbReference>
<evidence type="ECO:0000313" key="13">
    <source>
        <dbReference type="Proteomes" id="UP000193986"/>
    </source>
</evidence>
<evidence type="ECO:0000313" key="12">
    <source>
        <dbReference type="EMBL" id="ORY27105.1"/>
    </source>
</evidence>
<feature type="transmembrane region" description="Helical" evidence="10">
    <location>
        <begin position="36"/>
        <end position="63"/>
    </location>
</feature>
<feature type="transmembrane region" description="Helical" evidence="10">
    <location>
        <begin position="366"/>
        <end position="388"/>
    </location>
</feature>
<evidence type="ECO:0000256" key="1">
    <source>
        <dbReference type="ARBA" id="ARBA00004141"/>
    </source>
</evidence>
<dbReference type="InterPro" id="IPR003663">
    <property type="entry name" value="Sugar/inositol_transpt"/>
</dbReference>
<dbReference type="NCBIfam" id="TIGR00879">
    <property type="entry name" value="SP"/>
    <property type="match status" value="1"/>
</dbReference>
<evidence type="ECO:0000256" key="10">
    <source>
        <dbReference type="SAM" id="Phobius"/>
    </source>
</evidence>
<feature type="transmembrane region" description="Helical" evidence="10">
    <location>
        <begin position="144"/>
        <end position="161"/>
    </location>
</feature>
<accession>A0A1Y2AZ20</accession>
<name>A0A1Y2AZ20_9TREE</name>
<feature type="transmembrane region" description="Helical" evidence="10">
    <location>
        <begin position="173"/>
        <end position="190"/>
    </location>
</feature>
<evidence type="ECO:0000256" key="7">
    <source>
        <dbReference type="ARBA" id="ARBA00049119"/>
    </source>
</evidence>
<dbReference type="InterPro" id="IPR005828">
    <property type="entry name" value="MFS_sugar_transport-like"/>
</dbReference>
<feature type="compositionally biased region" description="Basic and acidic residues" evidence="9">
    <location>
        <begin position="533"/>
        <end position="548"/>
    </location>
</feature>
<feature type="region of interest" description="Disordered" evidence="9">
    <location>
        <begin position="521"/>
        <end position="548"/>
    </location>
</feature>
<gene>
    <name evidence="12" type="ORF">BCR39DRAFT_539280</name>
</gene>
<dbReference type="PROSITE" id="PS00216">
    <property type="entry name" value="SUGAR_TRANSPORT_1"/>
    <property type="match status" value="1"/>
</dbReference>
<dbReference type="PROSITE" id="PS50850">
    <property type="entry name" value="MFS"/>
    <property type="match status" value="1"/>
</dbReference>
<feature type="transmembrane region" description="Helical" evidence="10">
    <location>
        <begin position="299"/>
        <end position="317"/>
    </location>
</feature>
<protein>
    <submittedName>
        <fullName evidence="12">Putative hexose transport-related protein</fullName>
    </submittedName>
</protein>
<keyword evidence="3 8" id="KW-0813">Transport</keyword>
<dbReference type="Pfam" id="PF00083">
    <property type="entry name" value="Sugar_tr"/>
    <property type="match status" value="1"/>
</dbReference>
<evidence type="ECO:0000256" key="5">
    <source>
        <dbReference type="ARBA" id="ARBA00022989"/>
    </source>
</evidence>
<evidence type="ECO:0000259" key="11">
    <source>
        <dbReference type="PROSITE" id="PS50850"/>
    </source>
</evidence>
<dbReference type="InterPro" id="IPR005829">
    <property type="entry name" value="Sugar_transporter_CS"/>
</dbReference>
<evidence type="ECO:0000256" key="8">
    <source>
        <dbReference type="RuleBase" id="RU003346"/>
    </source>
</evidence>
<feature type="region of interest" description="Disordered" evidence="9">
    <location>
        <begin position="1"/>
        <end position="21"/>
    </location>
</feature>
<keyword evidence="5 10" id="KW-1133">Transmembrane helix</keyword>
<sequence length="548" mass="59919">MFGNRLEQQQPNQTASHSFFSGANKNDPKQIYNWKIYVLTATACMGGFLYGYDSGVMGGILALKSFKTSFNLLDLNATELANQSANIVAMLQAGAFFGSLLVGPISDRWGRKPCLMAGAVIFIIGSIMQVVSAPHVGLLMGGRVIGGLGVGVCSTLAPLYTSENVPKAIRGRLTACYQLFIQVGLLISFWINYGMSVNYPSVALQWKTSIAIQIVPGALLLFGMIPLRESPRHLLRSGRPEPALEVLSWLRSLPPTHPYVESEYVEMQTQMESDELVGRSTPWQLYKEAFLVRSNQKRLALGLGVMVLQQLMGVNAINYYSPQIFQNLGLTGVTVSLFATGIYGVVKVVSSLAFALFLADTLGRRISLIWTATGQAFCLYYVGAFVKIVNPTQETKVQAAGYVALVCIFLYIVFFEFGWGPVPWIYNAEIHSSRLRGTCLGLAAAVNWLFNFVVSRATPVMLTTMGRGGYGTFLLYGSFCVVCIIFAVLFCPETKGMSLEEMDDFFGTTSPVDVELGARGAVHDEDAEAEKDGEERIENSGDSSHKKP</sequence>
<comment type="subcellular location">
    <subcellularLocation>
        <location evidence="1">Membrane</location>
        <topology evidence="1">Multi-pass membrane protein</topology>
    </subcellularLocation>
</comment>
<reference evidence="12 13" key="1">
    <citation type="submission" date="2016-07" db="EMBL/GenBank/DDBJ databases">
        <title>Pervasive Adenine N6-methylation of Active Genes in Fungi.</title>
        <authorList>
            <consortium name="DOE Joint Genome Institute"/>
            <person name="Mondo S.J."/>
            <person name="Dannebaum R.O."/>
            <person name="Kuo R.C."/>
            <person name="Labutti K."/>
            <person name="Haridas S."/>
            <person name="Kuo A."/>
            <person name="Salamov A."/>
            <person name="Ahrendt S.R."/>
            <person name="Lipzen A."/>
            <person name="Sullivan W."/>
            <person name="Andreopoulos W.B."/>
            <person name="Clum A."/>
            <person name="Lindquist E."/>
            <person name="Daum C."/>
            <person name="Ramamoorthy G.K."/>
            <person name="Gryganskyi A."/>
            <person name="Culley D."/>
            <person name="Magnuson J.K."/>
            <person name="James T.Y."/>
            <person name="O'Malley M.A."/>
            <person name="Stajich J.E."/>
            <person name="Spatafora J.W."/>
            <person name="Visel A."/>
            <person name="Grigoriev I.V."/>
        </authorList>
    </citation>
    <scope>NUCLEOTIDE SEQUENCE [LARGE SCALE GENOMIC DNA]</scope>
    <source>
        <strain evidence="12 13">68-887.2</strain>
    </source>
</reference>
<keyword evidence="13" id="KW-1185">Reference proteome</keyword>
<evidence type="ECO:0000256" key="9">
    <source>
        <dbReference type="SAM" id="MobiDB-lite"/>
    </source>
</evidence>
<evidence type="ECO:0000256" key="2">
    <source>
        <dbReference type="ARBA" id="ARBA00010992"/>
    </source>
</evidence>
<comment type="similarity">
    <text evidence="2 8">Belongs to the major facilitator superfamily. Sugar transporter (TC 2.A.1.1) family.</text>
</comment>
<feature type="transmembrane region" description="Helical" evidence="10">
    <location>
        <begin position="114"/>
        <end position="132"/>
    </location>
</feature>
<dbReference type="Proteomes" id="UP000193986">
    <property type="component" value="Unassembled WGS sequence"/>
</dbReference>
<feature type="transmembrane region" description="Helical" evidence="10">
    <location>
        <begin position="400"/>
        <end position="422"/>
    </location>
</feature>
<feature type="transmembrane region" description="Helical" evidence="10">
    <location>
        <begin position="434"/>
        <end position="453"/>
    </location>
</feature>
<dbReference type="InterPro" id="IPR050360">
    <property type="entry name" value="MFS_Sugar_Transporters"/>
</dbReference>
<feature type="transmembrane region" description="Helical" evidence="10">
    <location>
        <begin position="210"/>
        <end position="227"/>
    </location>
</feature>
<dbReference type="GO" id="GO:0016020">
    <property type="term" value="C:membrane"/>
    <property type="evidence" value="ECO:0007669"/>
    <property type="project" value="UniProtKB-SubCell"/>
</dbReference>
<comment type="caution">
    <text evidence="12">The sequence shown here is derived from an EMBL/GenBank/DDBJ whole genome shotgun (WGS) entry which is preliminary data.</text>
</comment>
<keyword evidence="6 10" id="KW-0472">Membrane</keyword>
<dbReference type="PANTHER" id="PTHR48022">
    <property type="entry name" value="PLASTIDIC GLUCOSE TRANSPORTER 4"/>
    <property type="match status" value="1"/>
</dbReference>
<evidence type="ECO:0000256" key="6">
    <source>
        <dbReference type="ARBA" id="ARBA00023136"/>
    </source>
</evidence>
<dbReference type="EMBL" id="MCFC01000041">
    <property type="protein sequence ID" value="ORY27105.1"/>
    <property type="molecule type" value="Genomic_DNA"/>
</dbReference>
<dbReference type="InParanoid" id="A0A1Y2AZ20"/>
<dbReference type="GO" id="GO:0005351">
    <property type="term" value="F:carbohydrate:proton symporter activity"/>
    <property type="evidence" value="ECO:0007669"/>
    <property type="project" value="TreeGrafter"/>
</dbReference>
<evidence type="ECO:0000256" key="3">
    <source>
        <dbReference type="ARBA" id="ARBA00022448"/>
    </source>
</evidence>
<organism evidence="12 13">
    <name type="scientific">Naematelia encephala</name>
    <dbReference type="NCBI Taxonomy" id="71784"/>
    <lineage>
        <taxon>Eukaryota</taxon>
        <taxon>Fungi</taxon>
        <taxon>Dikarya</taxon>
        <taxon>Basidiomycota</taxon>
        <taxon>Agaricomycotina</taxon>
        <taxon>Tremellomycetes</taxon>
        <taxon>Tremellales</taxon>
        <taxon>Naemateliaceae</taxon>
        <taxon>Naematelia</taxon>
    </lineage>
</organism>
<dbReference type="PROSITE" id="PS00217">
    <property type="entry name" value="SUGAR_TRANSPORT_2"/>
    <property type="match status" value="1"/>
</dbReference>
<dbReference type="InterPro" id="IPR020846">
    <property type="entry name" value="MFS_dom"/>
</dbReference>
<dbReference type="InterPro" id="IPR036259">
    <property type="entry name" value="MFS_trans_sf"/>
</dbReference>
<evidence type="ECO:0000256" key="4">
    <source>
        <dbReference type="ARBA" id="ARBA00022692"/>
    </source>
</evidence>
<feature type="transmembrane region" description="Helical" evidence="10">
    <location>
        <begin position="83"/>
        <end position="102"/>
    </location>
</feature>
<feature type="domain" description="Major facilitator superfamily (MFS) profile" evidence="11">
    <location>
        <begin position="39"/>
        <end position="495"/>
    </location>
</feature>